<protein>
    <submittedName>
        <fullName evidence="3">Aldolase</fullName>
    </submittedName>
</protein>
<comment type="caution">
    <text evidence="3">The sequence shown here is derived from an EMBL/GenBank/DDBJ whole genome shotgun (WGS) entry which is preliminary data.</text>
</comment>
<evidence type="ECO:0000313" key="3">
    <source>
        <dbReference type="EMBL" id="RAW10735.1"/>
    </source>
</evidence>
<dbReference type="RefSeq" id="WP_112259856.1">
    <property type="nucleotide sequence ID" value="NZ_QMIG01000025.1"/>
</dbReference>
<dbReference type="PANTHER" id="PTHR39340">
    <property type="entry name" value="SULFOFRUCTOSEPHOSPHATE ALDOLASE"/>
    <property type="match status" value="1"/>
</dbReference>
<dbReference type="AlphaFoldDB" id="A0A329QE73"/>
<accession>A0A329QE73</accession>
<dbReference type="InterPro" id="IPR050552">
    <property type="entry name" value="LacD_aldolase"/>
</dbReference>
<dbReference type="GO" id="GO:1902777">
    <property type="term" value="P:6-sulfoquinovose(1-) catabolic process"/>
    <property type="evidence" value="ECO:0007669"/>
    <property type="project" value="TreeGrafter"/>
</dbReference>
<keyword evidence="2" id="KW-0456">Lyase</keyword>
<dbReference type="OrthoDB" id="9802970at2"/>
<comment type="similarity">
    <text evidence="1">Belongs to the aldolase LacD family.</text>
</comment>
<dbReference type="InterPro" id="IPR013785">
    <property type="entry name" value="Aldolase_TIM"/>
</dbReference>
<dbReference type="GO" id="GO:0061595">
    <property type="term" value="F:6-deoxy-6-sulfofructose-1-phosphate aldolase activity"/>
    <property type="evidence" value="ECO:0007669"/>
    <property type="project" value="TreeGrafter"/>
</dbReference>
<dbReference type="SMART" id="SM01133">
    <property type="entry name" value="DeoC"/>
    <property type="match status" value="1"/>
</dbReference>
<sequence>MTFRPESTTDLSELARPSGAFAMLAVDQREALRQMFAQHQVEPVDDEQLTQFKVAATRTLTPHASAVLVDREFGLDRVLAERAVAPGCGLIVAADHFEPAHGELVGWTGIDPLVDPHEAKRLGAVALKLLVLYRPDAGQRERIETVERFAGQCRDAGLVSIVEAVSRAPVAGGTWDRDEGVLAAAAELGSRGADLYKAEVPLRGQGGAAEIRRRCAQITASVGSPWVVLSSGVSEDVFPDAVELACSEGASGFLAGRAVWASCIGAPDVEHELRERAVARLRRLAAIVDETVGR</sequence>
<organism evidence="3 4">
    <name type="scientific">Phytoactinopolyspora halophila</name>
    <dbReference type="NCBI Taxonomy" id="1981511"/>
    <lineage>
        <taxon>Bacteria</taxon>
        <taxon>Bacillati</taxon>
        <taxon>Actinomycetota</taxon>
        <taxon>Actinomycetes</taxon>
        <taxon>Jiangellales</taxon>
        <taxon>Jiangellaceae</taxon>
        <taxon>Phytoactinopolyspora</taxon>
    </lineage>
</organism>
<evidence type="ECO:0000313" key="4">
    <source>
        <dbReference type="Proteomes" id="UP000250462"/>
    </source>
</evidence>
<dbReference type="EMBL" id="QMIG01000025">
    <property type="protein sequence ID" value="RAW10735.1"/>
    <property type="molecule type" value="Genomic_DNA"/>
</dbReference>
<dbReference type="Pfam" id="PF01791">
    <property type="entry name" value="DeoC"/>
    <property type="match status" value="1"/>
</dbReference>
<dbReference type="Gene3D" id="3.20.20.70">
    <property type="entry name" value="Aldolase class I"/>
    <property type="match status" value="1"/>
</dbReference>
<gene>
    <name evidence="3" type="ORF">DPM12_18590</name>
</gene>
<name>A0A329QE73_9ACTN</name>
<reference evidence="3 4" key="1">
    <citation type="submission" date="2018-06" db="EMBL/GenBank/DDBJ databases">
        <title>Phytoactinopolyspora halophila sp. nov., a novel halophilic actinomycete isolated from a saline soil in China.</title>
        <authorList>
            <person name="Tang S.-K."/>
        </authorList>
    </citation>
    <scope>NUCLEOTIDE SEQUENCE [LARGE SCALE GENOMIC DNA]</scope>
    <source>
        <strain evidence="3 4">YIM 96934</strain>
    </source>
</reference>
<evidence type="ECO:0000256" key="1">
    <source>
        <dbReference type="ARBA" id="ARBA00008679"/>
    </source>
</evidence>
<keyword evidence="4" id="KW-1185">Reference proteome</keyword>
<dbReference type="PANTHER" id="PTHR39340:SF1">
    <property type="entry name" value="SULFOFRUCTOSEPHOSPHATE ALDOLASE"/>
    <property type="match status" value="1"/>
</dbReference>
<evidence type="ECO:0000256" key="2">
    <source>
        <dbReference type="ARBA" id="ARBA00023239"/>
    </source>
</evidence>
<proteinExistence type="inferred from homology"/>
<dbReference type="InterPro" id="IPR002915">
    <property type="entry name" value="DeoC/FbaB/LacD_aldolase"/>
</dbReference>
<dbReference type="Proteomes" id="UP000250462">
    <property type="component" value="Unassembled WGS sequence"/>
</dbReference>
<dbReference type="SUPFAM" id="SSF51569">
    <property type="entry name" value="Aldolase"/>
    <property type="match status" value="1"/>
</dbReference>